<evidence type="ECO:0000259" key="2">
    <source>
        <dbReference type="PROSITE" id="PS50181"/>
    </source>
</evidence>
<reference evidence="3 4" key="1">
    <citation type="submission" date="2024-02" db="EMBL/GenBank/DDBJ databases">
        <title>High-quality chromosome-scale genome assembly of Pensacola bahiagrass (Paspalum notatum Flugge var. saurae).</title>
        <authorList>
            <person name="Vega J.M."/>
            <person name="Podio M."/>
            <person name="Orjuela J."/>
            <person name="Siena L.A."/>
            <person name="Pessino S.C."/>
            <person name="Combes M.C."/>
            <person name="Mariac C."/>
            <person name="Albertini E."/>
            <person name="Pupilli F."/>
            <person name="Ortiz J.P.A."/>
            <person name="Leblanc O."/>
        </authorList>
    </citation>
    <scope>NUCLEOTIDE SEQUENCE [LARGE SCALE GENOMIC DNA]</scope>
    <source>
        <strain evidence="3">R1</strain>
        <tissue evidence="3">Leaf</tissue>
    </source>
</reference>
<feature type="compositionally biased region" description="Acidic residues" evidence="1">
    <location>
        <begin position="281"/>
        <end position="302"/>
    </location>
</feature>
<protein>
    <recommendedName>
        <fullName evidence="2">F-box domain-containing protein</fullName>
    </recommendedName>
</protein>
<evidence type="ECO:0000256" key="1">
    <source>
        <dbReference type="SAM" id="MobiDB-lite"/>
    </source>
</evidence>
<feature type="compositionally biased region" description="Acidic residues" evidence="1">
    <location>
        <begin position="312"/>
        <end position="340"/>
    </location>
</feature>
<dbReference type="InterPro" id="IPR036047">
    <property type="entry name" value="F-box-like_dom_sf"/>
</dbReference>
<dbReference type="EMBL" id="CP144753">
    <property type="protein sequence ID" value="WVZ94386.1"/>
    <property type="molecule type" value="Genomic_DNA"/>
</dbReference>
<evidence type="ECO:0000313" key="4">
    <source>
        <dbReference type="Proteomes" id="UP001341281"/>
    </source>
</evidence>
<sequence>MDSSSSHHLRRRKNPLSLPSVPSEVRNWAALPHDVLLNIFLKLGSCEIMWGAEAVCKAWRHVTIEEPMLWRKIHITAVPEWSSNDIAVRDAVNRSVGQCESFFGPWDDESLLYLAERSPSLKSLHLYLKSLRKNLLWADGASYEVLIEAIKKFPLLEDLEISPPYEHISASERLFESICKARPLLKNLKVRFIMPFDYPFEEAMLEERIDGDIYRTPLMCELRSLVLCNYIYDGLELAAILDNCPLLESLDITGLFVDGTMDAQLQAKCATVKNLNLHLDDSDDEGEEDEYGDNSDKEDEEPTWFSLGMLIQDEDEDGDSSDEEDEDGDSSGEEDCDNEF</sequence>
<dbReference type="Gene3D" id="3.80.10.10">
    <property type="entry name" value="Ribonuclease Inhibitor"/>
    <property type="match status" value="1"/>
</dbReference>
<dbReference type="PROSITE" id="PS50181">
    <property type="entry name" value="FBOX"/>
    <property type="match status" value="1"/>
</dbReference>
<accession>A0AAQ3XC84</accession>
<dbReference type="PANTHER" id="PTHR38926">
    <property type="entry name" value="F-BOX DOMAIN CONTAINING PROTEIN, EXPRESSED"/>
    <property type="match status" value="1"/>
</dbReference>
<dbReference type="PANTHER" id="PTHR38926:SF74">
    <property type="entry name" value="OS08G0193600 PROTEIN"/>
    <property type="match status" value="1"/>
</dbReference>
<dbReference type="Gene3D" id="1.20.1280.50">
    <property type="match status" value="1"/>
</dbReference>
<evidence type="ECO:0000313" key="3">
    <source>
        <dbReference type="EMBL" id="WVZ94386.1"/>
    </source>
</evidence>
<organism evidence="3 4">
    <name type="scientific">Paspalum notatum var. saurae</name>
    <dbReference type="NCBI Taxonomy" id="547442"/>
    <lineage>
        <taxon>Eukaryota</taxon>
        <taxon>Viridiplantae</taxon>
        <taxon>Streptophyta</taxon>
        <taxon>Embryophyta</taxon>
        <taxon>Tracheophyta</taxon>
        <taxon>Spermatophyta</taxon>
        <taxon>Magnoliopsida</taxon>
        <taxon>Liliopsida</taxon>
        <taxon>Poales</taxon>
        <taxon>Poaceae</taxon>
        <taxon>PACMAD clade</taxon>
        <taxon>Panicoideae</taxon>
        <taxon>Andropogonodae</taxon>
        <taxon>Paspaleae</taxon>
        <taxon>Paspalinae</taxon>
        <taxon>Paspalum</taxon>
    </lineage>
</organism>
<dbReference type="AlphaFoldDB" id="A0AAQ3XC84"/>
<dbReference type="InterPro" id="IPR001810">
    <property type="entry name" value="F-box_dom"/>
</dbReference>
<dbReference type="SUPFAM" id="SSF81383">
    <property type="entry name" value="F-box domain"/>
    <property type="match status" value="1"/>
</dbReference>
<keyword evidence="4" id="KW-1185">Reference proteome</keyword>
<name>A0AAQ3XC84_PASNO</name>
<feature type="region of interest" description="Disordered" evidence="1">
    <location>
        <begin position="279"/>
        <end position="340"/>
    </location>
</feature>
<feature type="domain" description="F-box" evidence="2">
    <location>
        <begin position="25"/>
        <end position="73"/>
    </location>
</feature>
<dbReference type="Proteomes" id="UP001341281">
    <property type="component" value="Chromosome 09"/>
</dbReference>
<proteinExistence type="predicted"/>
<dbReference type="Pfam" id="PF12937">
    <property type="entry name" value="F-box-like"/>
    <property type="match status" value="1"/>
</dbReference>
<dbReference type="SUPFAM" id="SSF52047">
    <property type="entry name" value="RNI-like"/>
    <property type="match status" value="1"/>
</dbReference>
<dbReference type="InterPro" id="IPR032675">
    <property type="entry name" value="LRR_dom_sf"/>
</dbReference>
<gene>
    <name evidence="3" type="ORF">U9M48_040285</name>
</gene>